<evidence type="ECO:0000256" key="3">
    <source>
        <dbReference type="ARBA" id="ARBA00023237"/>
    </source>
</evidence>
<keyword evidence="6" id="KW-1185">Reference proteome</keyword>
<dbReference type="PANTHER" id="PTHR47234:SF2">
    <property type="entry name" value="TONB-DEPENDENT RECEPTOR"/>
    <property type="match status" value="1"/>
</dbReference>
<dbReference type="EMBL" id="LR588407">
    <property type="protein sequence ID" value="VTO11506.1"/>
    <property type="molecule type" value="Genomic_DNA"/>
</dbReference>
<accession>A0A4P1JWJ1</accession>
<gene>
    <name evidence="5" type="ORF">NCTC9239_00398</name>
</gene>
<dbReference type="KEGG" id="bvy:NCTC9239_00398"/>
<dbReference type="AlphaFoldDB" id="A0A4P1JWJ1"/>
<feature type="domain" description="TonB-dependent receptor-like beta-barrel" evidence="4">
    <location>
        <begin position="2"/>
        <end position="231"/>
    </location>
</feature>
<dbReference type="Pfam" id="PF00593">
    <property type="entry name" value="TonB_dep_Rec_b-barrel"/>
    <property type="match status" value="1"/>
</dbReference>
<dbReference type="SUPFAM" id="SSF56935">
    <property type="entry name" value="Porins"/>
    <property type="match status" value="1"/>
</dbReference>
<comment type="subcellular location">
    <subcellularLocation>
        <location evidence="1">Cell outer membrane</location>
    </subcellularLocation>
</comment>
<evidence type="ECO:0000259" key="4">
    <source>
        <dbReference type="Pfam" id="PF00593"/>
    </source>
</evidence>
<name>A0A4P1JWJ1_9CAUL</name>
<organism evidence="5 6">
    <name type="scientific">Brevundimonas vancanneytii</name>
    <dbReference type="NCBI Taxonomy" id="1325724"/>
    <lineage>
        <taxon>Bacteria</taxon>
        <taxon>Pseudomonadati</taxon>
        <taxon>Pseudomonadota</taxon>
        <taxon>Alphaproteobacteria</taxon>
        <taxon>Caulobacterales</taxon>
        <taxon>Caulobacteraceae</taxon>
        <taxon>Brevundimonas</taxon>
    </lineage>
</organism>
<evidence type="ECO:0000313" key="5">
    <source>
        <dbReference type="EMBL" id="VTO11506.1"/>
    </source>
</evidence>
<evidence type="ECO:0000313" key="6">
    <source>
        <dbReference type="Proteomes" id="UP000309952"/>
    </source>
</evidence>
<proteinExistence type="predicted"/>
<evidence type="ECO:0000256" key="2">
    <source>
        <dbReference type="ARBA" id="ARBA00023136"/>
    </source>
</evidence>
<dbReference type="InterPro" id="IPR000531">
    <property type="entry name" value="Beta-barrel_TonB"/>
</dbReference>
<evidence type="ECO:0000256" key="1">
    <source>
        <dbReference type="ARBA" id="ARBA00004442"/>
    </source>
</evidence>
<sequence length="389" mass="43032">MSGGNPFLKPETSKSYTIGGVWTPDFLLPNLQVVMDYYDIEISDAIDSVSAQDAANQCVNGDAVNGGACATQTRDPSTFLVTSFIQGSLNYAALTAKGVDFTVSYRTDLPEFFGRQWGAFSHSIRGNWLIEQHDFVNIEDPTDADINEDTVGDPRVRFLSTMTWEPTSTLAFTWAWDWQASQEIFDVDNMRSNPDLYATSKYLETGDFSQHDFSVRWAARDNLTVRAGVVNAFDAEPGALAGQYDLGQLRSVRASVLPELQLSPVLRRVRFQVEERAADFGSPPFLLLKRQFPGCAKQGGSPRSATMSELRDVFITGTGAVLPGERIGNDRMEDFIGRIGGRASAVGRRALRWNGIEGGTTPWMLRASRCIPTPPCARTPCGRRWMRRG</sequence>
<keyword evidence="2" id="KW-0472">Membrane</keyword>
<reference evidence="5 6" key="1">
    <citation type="submission" date="2019-04" db="EMBL/GenBank/DDBJ databases">
        <authorList>
            <consortium name="Pathogen Informatics"/>
        </authorList>
    </citation>
    <scope>NUCLEOTIDE SEQUENCE [LARGE SCALE GENOMIC DNA]</scope>
    <source>
        <strain evidence="5 6">NCTC9239</strain>
    </source>
</reference>
<protein>
    <submittedName>
        <fullName evidence="5">3-oxoacyl-(Acyl carrier protein) synthase III</fullName>
    </submittedName>
</protein>
<dbReference type="RefSeq" id="WP_252969961.1">
    <property type="nucleotide sequence ID" value="NZ_LR588407.1"/>
</dbReference>
<dbReference type="GO" id="GO:0009279">
    <property type="term" value="C:cell outer membrane"/>
    <property type="evidence" value="ECO:0007669"/>
    <property type="project" value="UniProtKB-SubCell"/>
</dbReference>
<keyword evidence="3" id="KW-0998">Cell outer membrane</keyword>
<dbReference type="InterPro" id="IPR036942">
    <property type="entry name" value="Beta-barrel_TonB_sf"/>
</dbReference>
<dbReference type="Gene3D" id="2.40.170.20">
    <property type="entry name" value="TonB-dependent receptor, beta-barrel domain"/>
    <property type="match status" value="1"/>
</dbReference>
<dbReference type="PANTHER" id="PTHR47234">
    <property type="match status" value="1"/>
</dbReference>
<dbReference type="Proteomes" id="UP000309952">
    <property type="component" value="Chromosome"/>
</dbReference>